<dbReference type="PANTHER" id="PTHR23028">
    <property type="entry name" value="ACETYLTRANSFERASE"/>
    <property type="match status" value="1"/>
</dbReference>
<dbReference type="InterPro" id="IPR050879">
    <property type="entry name" value="Acyltransferase_3"/>
</dbReference>
<gene>
    <name evidence="1" type="ORF">IEZ25_02105</name>
</gene>
<accession>A0ABR8MFY2</accession>
<reference evidence="1 2" key="1">
    <citation type="submission" date="2020-09" db="EMBL/GenBank/DDBJ databases">
        <title>novel species in genus Nocardioides.</title>
        <authorList>
            <person name="Zhang G."/>
        </authorList>
    </citation>
    <scope>NUCLEOTIDE SEQUENCE [LARGE SCALE GENOMIC DNA]</scope>
    <source>
        <strain evidence="1 2">19197</strain>
    </source>
</reference>
<organism evidence="1 2">
    <name type="scientific">Nocardioides hwasunensis</name>
    <dbReference type="NCBI Taxonomy" id="397258"/>
    <lineage>
        <taxon>Bacteria</taxon>
        <taxon>Bacillati</taxon>
        <taxon>Actinomycetota</taxon>
        <taxon>Actinomycetes</taxon>
        <taxon>Propionibacteriales</taxon>
        <taxon>Nocardioidaceae</taxon>
        <taxon>Nocardioides</taxon>
    </lineage>
</organism>
<keyword evidence="1" id="KW-0808">Transferase</keyword>
<comment type="caution">
    <text evidence="1">The sequence shown here is derived from an EMBL/GenBank/DDBJ whole genome shotgun (WGS) entry which is preliminary data.</text>
</comment>
<keyword evidence="2" id="KW-1185">Reference proteome</keyword>
<dbReference type="GO" id="GO:0016746">
    <property type="term" value="F:acyltransferase activity"/>
    <property type="evidence" value="ECO:0007669"/>
    <property type="project" value="UniProtKB-KW"/>
</dbReference>
<proteinExistence type="predicted"/>
<dbReference type="EMBL" id="JACXYY010000001">
    <property type="protein sequence ID" value="MBD3913394.1"/>
    <property type="molecule type" value="Genomic_DNA"/>
</dbReference>
<keyword evidence="1" id="KW-0012">Acyltransferase</keyword>
<sequence length="134" mass="14416">MVPTLVPLLVAVAILALVQQPGGRLLHSRPLRWVGRRSYAMYLWHFPLFGVAATLPAPARWPALAVAVLLTAAIAELSWRCVEEPFLRDRHTGVAAEPAEPAEPATPPALACRVQDFAEAIDPKIGEASPRGLG</sequence>
<name>A0ABR8MFY2_9ACTN</name>
<dbReference type="RefSeq" id="WP_344056881.1">
    <property type="nucleotide sequence ID" value="NZ_BAAAPA010000002.1"/>
</dbReference>
<dbReference type="PANTHER" id="PTHR23028:SF53">
    <property type="entry name" value="ACYL_TRANSF_3 DOMAIN-CONTAINING PROTEIN"/>
    <property type="match status" value="1"/>
</dbReference>
<evidence type="ECO:0000313" key="2">
    <source>
        <dbReference type="Proteomes" id="UP000649289"/>
    </source>
</evidence>
<protein>
    <submittedName>
        <fullName evidence="1">Acyltransferase</fullName>
    </submittedName>
</protein>
<evidence type="ECO:0000313" key="1">
    <source>
        <dbReference type="EMBL" id="MBD3913394.1"/>
    </source>
</evidence>
<dbReference type="Proteomes" id="UP000649289">
    <property type="component" value="Unassembled WGS sequence"/>
</dbReference>